<accession>A0AAV3R1A0</accession>
<protein>
    <submittedName>
        <fullName evidence="2">Uncharacterized protein</fullName>
    </submittedName>
</protein>
<feature type="region of interest" description="Disordered" evidence="1">
    <location>
        <begin position="268"/>
        <end position="290"/>
    </location>
</feature>
<evidence type="ECO:0000256" key="1">
    <source>
        <dbReference type="SAM" id="MobiDB-lite"/>
    </source>
</evidence>
<keyword evidence="3" id="KW-1185">Reference proteome</keyword>
<evidence type="ECO:0000313" key="3">
    <source>
        <dbReference type="Proteomes" id="UP001454036"/>
    </source>
</evidence>
<comment type="caution">
    <text evidence="2">The sequence shown here is derived from an EMBL/GenBank/DDBJ whole genome shotgun (WGS) entry which is preliminary data.</text>
</comment>
<dbReference type="AlphaFoldDB" id="A0AAV3R1A0"/>
<organism evidence="2 3">
    <name type="scientific">Lithospermum erythrorhizon</name>
    <name type="common">Purple gromwell</name>
    <name type="synonym">Lithospermum officinale var. erythrorhizon</name>
    <dbReference type="NCBI Taxonomy" id="34254"/>
    <lineage>
        <taxon>Eukaryota</taxon>
        <taxon>Viridiplantae</taxon>
        <taxon>Streptophyta</taxon>
        <taxon>Embryophyta</taxon>
        <taxon>Tracheophyta</taxon>
        <taxon>Spermatophyta</taxon>
        <taxon>Magnoliopsida</taxon>
        <taxon>eudicotyledons</taxon>
        <taxon>Gunneridae</taxon>
        <taxon>Pentapetalae</taxon>
        <taxon>asterids</taxon>
        <taxon>lamiids</taxon>
        <taxon>Boraginales</taxon>
        <taxon>Boraginaceae</taxon>
        <taxon>Boraginoideae</taxon>
        <taxon>Lithospermeae</taxon>
        <taxon>Lithospermum</taxon>
    </lineage>
</organism>
<reference evidence="2 3" key="1">
    <citation type="submission" date="2024-01" db="EMBL/GenBank/DDBJ databases">
        <title>The complete chloroplast genome sequence of Lithospermum erythrorhizon: insights into the phylogenetic relationship among Boraginaceae species and the maternal lineages of purple gromwells.</title>
        <authorList>
            <person name="Okada T."/>
            <person name="Watanabe K."/>
        </authorList>
    </citation>
    <scope>NUCLEOTIDE SEQUENCE [LARGE SCALE GENOMIC DNA]</scope>
</reference>
<dbReference type="EMBL" id="BAABME010007106">
    <property type="protein sequence ID" value="GAA0170134.1"/>
    <property type="molecule type" value="Genomic_DNA"/>
</dbReference>
<sequence>MITEFEKIEENKHIEKIDGKFLSLNEGDVNRVYNLRWGPRRIKLFRCSKEEVEALRKKLDVPFHRASKEVVNISDIYKKLADYEDKDTWIKKIILCCIRYVLCPASNGLINLRYADCIKNIGEVIEYNWYEHILDHLQKVIRPRAKYPNADFHFLMVHVMDVIEDVASSSSSVGPTCAKRTSDQILDKLDKLEKGKKFGNVIGKKMTPAECSNLGMKSEYSIGVGKVERMPTAQSCKSLEQCNQSIDFFNYNIKAWTNCLHELKKKREELEASKGKQSTVGSSLRKRKTR</sequence>
<gene>
    <name evidence="2" type="ORF">LIER_24465</name>
</gene>
<evidence type="ECO:0000313" key="2">
    <source>
        <dbReference type="EMBL" id="GAA0170134.1"/>
    </source>
</evidence>
<name>A0AAV3R1A0_LITER</name>
<proteinExistence type="predicted"/>
<dbReference type="Proteomes" id="UP001454036">
    <property type="component" value="Unassembled WGS sequence"/>
</dbReference>